<proteinExistence type="inferred from homology"/>
<dbReference type="EMBL" id="LSRX01000516">
    <property type="protein sequence ID" value="OLP95109.1"/>
    <property type="molecule type" value="Genomic_DNA"/>
</dbReference>
<dbReference type="GO" id="GO:0003856">
    <property type="term" value="F:3-dehydroquinate synthase activity"/>
    <property type="evidence" value="ECO:0007669"/>
    <property type="project" value="InterPro"/>
</dbReference>
<feature type="region of interest" description="Disordered" evidence="8">
    <location>
        <begin position="1112"/>
        <end position="1132"/>
    </location>
</feature>
<name>A0A1Q9DIX2_SYMMI</name>
<feature type="compositionally biased region" description="Polar residues" evidence="8">
    <location>
        <begin position="858"/>
        <end position="877"/>
    </location>
</feature>
<evidence type="ECO:0000256" key="2">
    <source>
        <dbReference type="ARBA" id="ARBA00009726"/>
    </source>
</evidence>
<keyword evidence="13" id="KW-1185">Reference proteome</keyword>
<keyword evidence="6 9" id="KW-1133">Transmembrane helix</keyword>
<feature type="transmembrane region" description="Helical" evidence="9">
    <location>
        <begin position="1365"/>
        <end position="1386"/>
    </location>
</feature>
<dbReference type="InterPro" id="IPR036640">
    <property type="entry name" value="ABC1_TM_sf"/>
</dbReference>
<feature type="compositionally biased region" description="Basic and acidic residues" evidence="8">
    <location>
        <begin position="830"/>
        <end position="841"/>
    </location>
</feature>
<dbReference type="SUPFAM" id="SSF52540">
    <property type="entry name" value="P-loop containing nucleoside triphosphate hydrolases"/>
    <property type="match status" value="1"/>
</dbReference>
<feature type="transmembrane region" description="Helical" evidence="9">
    <location>
        <begin position="1188"/>
        <end position="1207"/>
    </location>
</feature>
<evidence type="ECO:0000256" key="8">
    <source>
        <dbReference type="SAM" id="MobiDB-lite"/>
    </source>
</evidence>
<evidence type="ECO:0000313" key="13">
    <source>
        <dbReference type="Proteomes" id="UP000186817"/>
    </source>
</evidence>
<dbReference type="InterPro" id="IPR050173">
    <property type="entry name" value="ABC_transporter_C-like"/>
</dbReference>
<comment type="similarity">
    <text evidence="2">Belongs to the ABC transporter superfamily. ABCC family. Conjugate transporter (TC 3.A.1.208) subfamily.</text>
</comment>
<dbReference type="PANTHER" id="PTHR24223">
    <property type="entry name" value="ATP-BINDING CASSETTE SUB-FAMILY C"/>
    <property type="match status" value="1"/>
</dbReference>
<feature type="domain" description="3-dehydroquinate synthase C-terminal" evidence="11">
    <location>
        <begin position="150"/>
        <end position="321"/>
    </location>
</feature>
<evidence type="ECO:0000256" key="5">
    <source>
        <dbReference type="ARBA" id="ARBA00022840"/>
    </source>
</evidence>
<keyword evidence="5" id="KW-0067">ATP-binding</keyword>
<evidence type="ECO:0000256" key="3">
    <source>
        <dbReference type="ARBA" id="ARBA00022692"/>
    </source>
</evidence>
<dbReference type="OrthoDB" id="3275at2759"/>
<dbReference type="PROSITE" id="PS00211">
    <property type="entry name" value="ABC_TRANSPORTER_1"/>
    <property type="match status" value="1"/>
</dbReference>
<dbReference type="InterPro" id="IPR030960">
    <property type="entry name" value="DHQS/DOIS_N"/>
</dbReference>
<dbReference type="SUPFAM" id="SSF90123">
    <property type="entry name" value="ABC transporter transmembrane region"/>
    <property type="match status" value="1"/>
</dbReference>
<dbReference type="Pfam" id="PF01959">
    <property type="entry name" value="DHQS"/>
    <property type="match status" value="1"/>
</dbReference>
<keyword evidence="4" id="KW-0547">Nucleotide-binding</keyword>
<reference evidence="12 13" key="1">
    <citation type="submission" date="2016-02" db="EMBL/GenBank/DDBJ databases">
        <title>Genome analysis of coral dinoflagellate symbionts highlights evolutionary adaptations to a symbiotic lifestyle.</title>
        <authorList>
            <person name="Aranda M."/>
            <person name="Li Y."/>
            <person name="Liew Y.J."/>
            <person name="Baumgarten S."/>
            <person name="Simakov O."/>
            <person name="Wilson M."/>
            <person name="Piel J."/>
            <person name="Ashoor H."/>
            <person name="Bougouffa S."/>
            <person name="Bajic V.B."/>
            <person name="Ryu T."/>
            <person name="Ravasi T."/>
            <person name="Bayer T."/>
            <person name="Micklem G."/>
            <person name="Kim H."/>
            <person name="Bhak J."/>
            <person name="Lajeunesse T.C."/>
            <person name="Voolstra C.R."/>
        </authorList>
    </citation>
    <scope>NUCLEOTIDE SEQUENCE [LARGE SCALE GENOMIC DNA]</scope>
    <source>
        <strain evidence="12 13">CCMP2467</strain>
    </source>
</reference>
<organism evidence="12 13">
    <name type="scientific">Symbiodinium microadriaticum</name>
    <name type="common">Dinoflagellate</name>
    <name type="synonym">Zooxanthella microadriatica</name>
    <dbReference type="NCBI Taxonomy" id="2951"/>
    <lineage>
        <taxon>Eukaryota</taxon>
        <taxon>Sar</taxon>
        <taxon>Alveolata</taxon>
        <taxon>Dinophyceae</taxon>
        <taxon>Suessiales</taxon>
        <taxon>Symbiodiniaceae</taxon>
        <taxon>Symbiodinium</taxon>
    </lineage>
</organism>
<comment type="caution">
    <text evidence="12">The sequence shown here is derived from an EMBL/GenBank/DDBJ whole genome shotgun (WGS) entry which is preliminary data.</text>
</comment>
<dbReference type="SUPFAM" id="SSF144206">
    <property type="entry name" value="NOB1 zinc finger-like"/>
    <property type="match status" value="1"/>
</dbReference>
<dbReference type="GO" id="GO:0016491">
    <property type="term" value="F:oxidoreductase activity"/>
    <property type="evidence" value="ECO:0007669"/>
    <property type="project" value="InterPro"/>
</dbReference>
<gene>
    <name evidence="12" type="primary">aroB'</name>
    <name evidence="12" type="ORF">AK812_SmicGene22779</name>
</gene>
<evidence type="ECO:0000256" key="1">
    <source>
        <dbReference type="ARBA" id="ARBA00004141"/>
    </source>
</evidence>
<protein>
    <submittedName>
        <fullName evidence="12">3-dehydroquinate synthase</fullName>
    </submittedName>
</protein>
<comment type="subcellular location">
    <subcellularLocation>
        <location evidence="1">Membrane</location>
        <topology evidence="1">Multi-pass membrane protein</topology>
    </subcellularLocation>
</comment>
<evidence type="ECO:0000259" key="11">
    <source>
        <dbReference type="Pfam" id="PF26558"/>
    </source>
</evidence>
<dbReference type="InterPro" id="IPR027417">
    <property type="entry name" value="P-loop_NTPase"/>
</dbReference>
<dbReference type="InterPro" id="IPR056179">
    <property type="entry name" value="DHQS_C"/>
</dbReference>
<feature type="compositionally biased region" description="Basic and acidic residues" evidence="8">
    <location>
        <begin position="560"/>
        <end position="573"/>
    </location>
</feature>
<evidence type="ECO:0000256" key="7">
    <source>
        <dbReference type="ARBA" id="ARBA00023136"/>
    </source>
</evidence>
<dbReference type="GO" id="GO:0005524">
    <property type="term" value="F:ATP binding"/>
    <property type="evidence" value="ECO:0007669"/>
    <property type="project" value="UniProtKB-KW"/>
</dbReference>
<evidence type="ECO:0000256" key="9">
    <source>
        <dbReference type="SAM" id="Phobius"/>
    </source>
</evidence>
<evidence type="ECO:0000256" key="6">
    <source>
        <dbReference type="ARBA" id="ARBA00022989"/>
    </source>
</evidence>
<dbReference type="Gene3D" id="1.20.1560.10">
    <property type="entry name" value="ABC transporter type 1, transmembrane domain"/>
    <property type="match status" value="1"/>
</dbReference>
<dbReference type="GO" id="GO:0016020">
    <property type="term" value="C:membrane"/>
    <property type="evidence" value="ECO:0007669"/>
    <property type="project" value="UniProtKB-SubCell"/>
</dbReference>
<evidence type="ECO:0000256" key="4">
    <source>
        <dbReference type="ARBA" id="ARBA00022741"/>
    </source>
</evidence>
<keyword evidence="7 9" id="KW-0472">Membrane</keyword>
<evidence type="ECO:0000259" key="10">
    <source>
        <dbReference type="Pfam" id="PF01959"/>
    </source>
</evidence>
<feature type="region of interest" description="Disordered" evidence="8">
    <location>
        <begin position="826"/>
        <end position="892"/>
    </location>
</feature>
<dbReference type="GO" id="GO:0009073">
    <property type="term" value="P:aromatic amino acid family biosynthetic process"/>
    <property type="evidence" value="ECO:0007669"/>
    <property type="project" value="InterPro"/>
</dbReference>
<dbReference type="GO" id="GO:0042626">
    <property type="term" value="F:ATPase-coupled transmembrane transporter activity"/>
    <property type="evidence" value="ECO:0007669"/>
    <property type="project" value="TreeGrafter"/>
</dbReference>
<feature type="domain" description="3-dehydroquinate synthase N-terminal" evidence="10">
    <location>
        <begin position="29"/>
        <end position="120"/>
    </location>
</feature>
<keyword evidence="3 9" id="KW-0812">Transmembrane</keyword>
<feature type="compositionally biased region" description="Acidic residues" evidence="8">
    <location>
        <begin position="1115"/>
        <end position="1132"/>
    </location>
</feature>
<dbReference type="GO" id="GO:0016887">
    <property type="term" value="F:ATP hydrolysis activity"/>
    <property type="evidence" value="ECO:0007669"/>
    <property type="project" value="InterPro"/>
</dbReference>
<feature type="region of interest" description="Disordered" evidence="8">
    <location>
        <begin position="522"/>
        <end position="577"/>
    </location>
</feature>
<feature type="region of interest" description="Disordered" evidence="8">
    <location>
        <begin position="1509"/>
        <end position="1541"/>
    </location>
</feature>
<dbReference type="Proteomes" id="UP000186817">
    <property type="component" value="Unassembled WGS sequence"/>
</dbReference>
<dbReference type="Pfam" id="PF26558">
    <property type="entry name" value="DHQS_2nd"/>
    <property type="match status" value="1"/>
</dbReference>
<sequence length="1541" mass="165752">MQVWVESGKKQDGVDHVLGEDLEIGEDGTLRLAGRVVGCAVDVSTAEGQSKARSLAGCVEWILLEFGEWTMIPVENIVAACSGGPTRVAARLRSAEQVVGAAFALQVGADALLVPPEVVETALIAKSQRGEVVPEEAPVEHSSFELQDFEVLRLGDGGVGQRVCVDLTCLLDVGEGMLVGSSSSSLALVHGETLQSDFVPSRPFRVNAGAVHAYILMADGSTKYLSELRMGDAVTIVSCSGEKRVGVVGRCKVERRPFLLLTWKDSSGRESGTLLQQAETVRLLQASGDCVSVTSLQPGSRILGWTSDGARHIGAKVLGQIAASTSPFGLASYWLPLGVQALRRHLGSSGKTTLLLALLGEAISMIFRGRWGLDLRPQLIRGSVCENVLFGRPYDHDRYLDTMAACGLSDLAKETGQATSMRAPQVPQISGGQRVRVGIARAIYGQAELILLVDLSGMLLFEDQSDREAAVGRLHRSAVVFTTTSAQLAADIVLVLEAADALWGLLGLGARVDAGEMDFDSPSISRASRSHNERLPAGSPAFLPPRRRLLVSKTRPSQALKREDSSDESEKLPAKSSRCSNCGHLLTDMDLVFCPHCGQRRAGGLDMAAAFDAVRNAVEEEKARQSHTASTAVLHSLEAVAMVIQDMLQVKYGLVLDEADLFAKLRHHCNGSTPEEVVTLFNSQRDLHFRTRGCQRLIALKLDWKPMEFTQLCAMVRTMPGTASGVAVAQETVAEGTATAAPVAIAVFREAYGADGPKMLMGRCGGSSAPPLLALNARNLRLAGLIEPRIVSELRTAGPSKKPVERTAPPWRDEYVSATKAQDSALLERSVPKLDLSETPRKALRRPSPRRKDEKGGSSATSSARLTQCSTEASRSYSPERQRLSGPHGPLPFANMQVSGPGPGLEPPMGLGLYQEPAPCPMEPITVLPQPSQPAWAQPQTPRLSGLMGLTPPTGFWLRPGCAQADTPSFGSTFTLDVRWGLLGAWLGAASICLHSKFAELLAEMDAEASTMIANSSGPSNAERSVDAQPRLPLKAVRTLHSTAPGWQSQMPAAVLQELKALWQKKDASFSEYRKKKEQKCCLQSFMSKRIQVGREASAGASQLGKRLRVGDSDAAGDYDGDADDDDGEDKSDEGLKLYRGYALRFGGLILFCADTKDCWLARWSALPAQLQGPEWTSGGDSFVLESFAWFILLALLAAALVTLQALRVSAGRFVAFTMSPSIGADAPQHSDGLWKVLKAPLDLAIASVPGQLLSRFAKALACVAALFSALMAILFSSPGLAPMAGLLALLMWRLAASYSPVAAECARMVSVLNGPVVAHLLECLEGREYLRTFGQQGKAVSHALWVLEASARAQILNMGLQRWFALQLELIGGAMLLCVSVMIVLQTDAHLGMSGLSLTYAQAKYLVNYSTRASAQMASVERLLALSSLRSEEEVNNKAQPVSEGQLQKSHCDVIARSTELGESFASCPTQQKTTSSSLYVAKIWGRLHSVLATKLVSAPLRAPLRSEADGRRNLSRTRRQRQGGPRKWSQRRWRCDVTN</sequence>
<dbReference type="PANTHER" id="PTHR24223:SF456">
    <property type="entry name" value="MULTIDRUG RESISTANCE-ASSOCIATED PROTEIN LETHAL(2)03659"/>
    <property type="match status" value="1"/>
</dbReference>
<dbReference type="InterPro" id="IPR036283">
    <property type="entry name" value="NOB1_Zf-like_sf"/>
</dbReference>
<dbReference type="Gene3D" id="3.40.50.300">
    <property type="entry name" value="P-loop containing nucleotide triphosphate hydrolases"/>
    <property type="match status" value="1"/>
</dbReference>
<evidence type="ECO:0000313" key="12">
    <source>
        <dbReference type="EMBL" id="OLP95109.1"/>
    </source>
</evidence>
<dbReference type="InterPro" id="IPR017871">
    <property type="entry name" value="ABC_transporter-like_CS"/>
</dbReference>
<feature type="transmembrane region" description="Helical" evidence="9">
    <location>
        <begin position="1260"/>
        <end position="1293"/>
    </location>
</feature>
<accession>A0A1Q9DIX2</accession>